<feature type="non-terminal residue" evidence="1">
    <location>
        <position position="380"/>
    </location>
</feature>
<gene>
    <name evidence="1" type="ORF">D7V93_25770</name>
</gene>
<dbReference type="EMBL" id="RAWB01000305">
    <property type="protein sequence ID" value="RKH54331.1"/>
    <property type="molecule type" value="Genomic_DNA"/>
</dbReference>
<organism evidence="1 2">
    <name type="scientific">Corallococcus llansteffanensis</name>
    <dbReference type="NCBI Taxonomy" id="2316731"/>
    <lineage>
        <taxon>Bacteria</taxon>
        <taxon>Pseudomonadati</taxon>
        <taxon>Myxococcota</taxon>
        <taxon>Myxococcia</taxon>
        <taxon>Myxococcales</taxon>
        <taxon>Cystobacterineae</taxon>
        <taxon>Myxococcaceae</taxon>
        <taxon>Corallococcus</taxon>
    </lineage>
</organism>
<keyword evidence="2" id="KW-1185">Reference proteome</keyword>
<reference evidence="2" key="1">
    <citation type="submission" date="2018-09" db="EMBL/GenBank/DDBJ databases">
        <authorList>
            <person name="Livingstone P.G."/>
            <person name="Whitworth D.E."/>
        </authorList>
    </citation>
    <scope>NUCLEOTIDE SEQUENCE [LARGE SCALE GENOMIC DNA]</scope>
    <source>
        <strain evidence="2">CA051B</strain>
    </source>
</reference>
<name>A0A3A8PI74_9BACT</name>
<proteinExistence type="predicted"/>
<evidence type="ECO:0000313" key="2">
    <source>
        <dbReference type="Proteomes" id="UP000272888"/>
    </source>
</evidence>
<dbReference type="RefSeq" id="WP_147451321.1">
    <property type="nucleotide sequence ID" value="NZ_RAWB01000305.1"/>
</dbReference>
<dbReference type="NCBIfam" id="TIGR04267">
    <property type="entry name" value="mod_HExxH"/>
    <property type="match status" value="1"/>
</dbReference>
<comment type="caution">
    <text evidence="1">The sequence shown here is derived from an EMBL/GenBank/DDBJ whole genome shotgun (WGS) entry which is preliminary data.</text>
</comment>
<dbReference type="Proteomes" id="UP000272888">
    <property type="component" value="Unassembled WGS sequence"/>
</dbReference>
<sequence>MKSYPERRVAWLAAEQILAQAVPFGSVDYIRQRETLVYRRRLGLLGESLPSAARFAAALAGCPGTEGDILLMDPVVRASIDDLLRCYRNPGGHEPEAAQLKLFDYYGPRIDELRGEVLTPEESIPQTLSSRPIRLWTTATAKTFRDQAYLAVMRQHLPGLPVYTTTPEAAATVAQALELLGRLLPDASRSATGHLAFIVLDDFDEEVGSATISRILGTVFLSRYIFKSTWTVAEAILHECMHLKFVELEHTHSMLGRNYQEATSPRIHPSWHPDSVTWPVNRALTAAHVYVTLALYTLASREAASEFEPHFGPCKHSRLLVNSRTAAEHARSLVESLRAHEDQLGQAGRLFLTWMSDLLNKLDALIQPDPRSTFLPPPQH</sequence>
<protein>
    <recommendedName>
        <fullName evidence="3">HEXXH motif domain-containing protein</fullName>
    </recommendedName>
</protein>
<accession>A0A3A8PI74</accession>
<evidence type="ECO:0008006" key="3">
    <source>
        <dbReference type="Google" id="ProtNLM"/>
    </source>
</evidence>
<dbReference type="InterPro" id="IPR026337">
    <property type="entry name" value="AKG_HExxH"/>
</dbReference>
<dbReference type="AlphaFoldDB" id="A0A3A8PI74"/>
<evidence type="ECO:0000313" key="1">
    <source>
        <dbReference type="EMBL" id="RKH54331.1"/>
    </source>
</evidence>